<protein>
    <submittedName>
        <fullName evidence="1">Uncharacterized protein</fullName>
    </submittedName>
</protein>
<proteinExistence type="predicted"/>
<name>A0A8K0NTQ4_9TREE</name>
<accession>A0A8K0NTQ4</accession>
<gene>
    <name evidence="1" type="ORF">FFLO_02834</name>
</gene>
<organism evidence="1 2">
    <name type="scientific">Filobasidium floriforme</name>
    <dbReference type="NCBI Taxonomy" id="5210"/>
    <lineage>
        <taxon>Eukaryota</taxon>
        <taxon>Fungi</taxon>
        <taxon>Dikarya</taxon>
        <taxon>Basidiomycota</taxon>
        <taxon>Agaricomycotina</taxon>
        <taxon>Tremellomycetes</taxon>
        <taxon>Filobasidiales</taxon>
        <taxon>Filobasidiaceae</taxon>
        <taxon>Filobasidium</taxon>
    </lineage>
</organism>
<dbReference type="EMBL" id="JABELV010000047">
    <property type="protein sequence ID" value="KAG7558271.1"/>
    <property type="molecule type" value="Genomic_DNA"/>
</dbReference>
<dbReference type="AlphaFoldDB" id="A0A8K0NTQ4"/>
<evidence type="ECO:0000313" key="1">
    <source>
        <dbReference type="EMBL" id="KAG7558271.1"/>
    </source>
</evidence>
<evidence type="ECO:0000313" key="2">
    <source>
        <dbReference type="Proteomes" id="UP000812966"/>
    </source>
</evidence>
<dbReference type="Proteomes" id="UP000812966">
    <property type="component" value="Unassembled WGS sequence"/>
</dbReference>
<comment type="caution">
    <text evidence="1">The sequence shown here is derived from an EMBL/GenBank/DDBJ whole genome shotgun (WGS) entry which is preliminary data.</text>
</comment>
<reference evidence="1" key="1">
    <citation type="submission" date="2020-04" db="EMBL/GenBank/DDBJ databases">
        <title>Analysis of mating type loci in Filobasidium floriforme.</title>
        <authorList>
            <person name="Nowrousian M."/>
        </authorList>
    </citation>
    <scope>NUCLEOTIDE SEQUENCE</scope>
    <source>
        <strain evidence="1">CBS 6242</strain>
    </source>
</reference>
<keyword evidence="2" id="KW-1185">Reference proteome</keyword>
<sequence>MTDKQARHTFGPALPPSPWRLDDVPAPIIDSIVDTLATTSVAMYPEVYPVLSRFFSKEDERAYRPVPLSSELDAASQVNKTFRQNIFSRKIAGFLELATLNQVERAEECLTVETRQYVRYVSFPPSTRRDQSEGQQPWTYQFDRLLKTLPNVKDISDECLRLAYCRVPLPTSLERIDMHITGVQTPTSLPIAHLKKLHVACPGFQRKEEDHPDNLETVLMWDRFIKKLCRNLQSLSTLQLTLPGLSTCGCTHKDTGLIGFRDLLLDFPCPLKALRLNVPTCCIDPGSIRAAQWNGYLGWLSRSTGSFEHLTVHFSWKMSFLRGPGVSPDEILESLGLDIDSKTGKQTGRQASPEFYLFIQLVFDRVPALKTVHLVYTADGDGESDQIPYKSIKIVRPQAGETIKFEQQMHNGVGSFIQKILDAVESGRFIPPMPHGFAPSDWRQIVTDFEASTGLSFPTGVFPRG</sequence>